<dbReference type="EMBL" id="CYRY02006666">
    <property type="protein sequence ID" value="VCW72646.1"/>
    <property type="molecule type" value="Genomic_DNA"/>
</dbReference>
<keyword evidence="2" id="KW-0689">Ribosomal protein</keyword>
<dbReference type="Pfam" id="PF01198">
    <property type="entry name" value="Ribosomal_L31e"/>
    <property type="match status" value="1"/>
</dbReference>
<dbReference type="SMART" id="SM01380">
    <property type="entry name" value="Ribosomal_L31e"/>
    <property type="match status" value="1"/>
</dbReference>
<keyword evidence="3" id="KW-0687">Ribonucleoprotein</keyword>
<proteinExistence type="inferred from homology"/>
<evidence type="ECO:0000313" key="4">
    <source>
        <dbReference type="EMBL" id="VCW72646.1"/>
    </source>
</evidence>
<dbReference type="GO" id="GO:0006412">
    <property type="term" value="P:translation"/>
    <property type="evidence" value="ECO:0007669"/>
    <property type="project" value="InterPro"/>
</dbReference>
<organism evidence="4 5">
    <name type="scientific">Gulo gulo</name>
    <name type="common">Wolverine</name>
    <name type="synonym">Gluton</name>
    <dbReference type="NCBI Taxonomy" id="48420"/>
    <lineage>
        <taxon>Eukaryota</taxon>
        <taxon>Metazoa</taxon>
        <taxon>Chordata</taxon>
        <taxon>Craniata</taxon>
        <taxon>Vertebrata</taxon>
        <taxon>Euteleostomi</taxon>
        <taxon>Mammalia</taxon>
        <taxon>Eutheria</taxon>
        <taxon>Laurasiatheria</taxon>
        <taxon>Carnivora</taxon>
        <taxon>Caniformia</taxon>
        <taxon>Musteloidea</taxon>
        <taxon>Mustelidae</taxon>
        <taxon>Guloninae</taxon>
        <taxon>Gulo</taxon>
    </lineage>
</organism>
<evidence type="ECO:0000313" key="5">
    <source>
        <dbReference type="Proteomes" id="UP000269945"/>
    </source>
</evidence>
<accession>A0A9X9LL02</accession>
<evidence type="ECO:0000256" key="2">
    <source>
        <dbReference type="ARBA" id="ARBA00022980"/>
    </source>
</evidence>
<dbReference type="Gene3D" id="3.10.440.10">
    <property type="match status" value="1"/>
</dbReference>
<feature type="non-terminal residue" evidence="4">
    <location>
        <position position="1"/>
    </location>
</feature>
<dbReference type="Proteomes" id="UP000269945">
    <property type="component" value="Unassembled WGS sequence"/>
</dbReference>
<dbReference type="SUPFAM" id="SSF54575">
    <property type="entry name" value="Ribosomal protein L31e"/>
    <property type="match status" value="1"/>
</dbReference>
<evidence type="ECO:0000256" key="3">
    <source>
        <dbReference type="ARBA" id="ARBA00023274"/>
    </source>
</evidence>
<dbReference type="GO" id="GO:0005840">
    <property type="term" value="C:ribosome"/>
    <property type="evidence" value="ECO:0007669"/>
    <property type="project" value="UniProtKB-KW"/>
</dbReference>
<keyword evidence="5" id="KW-1185">Reference proteome</keyword>
<sequence length="121" mass="14129">SHKEEWQGEGPFRHHQGDQRIHQYTIIVYKCIRGVGVTWVFREIQEFATREMGTLDGYIDTRCNKAPRANSVRTVSSHFGTLLSRKCNDTEDPPDKLRFPVYLSPLSKIYKKKTTQKTTDR</sequence>
<comment type="caution">
    <text evidence="4">The sequence shown here is derived from an EMBL/GenBank/DDBJ whole genome shotgun (WGS) entry which is preliminary data.</text>
</comment>
<evidence type="ECO:0000256" key="1">
    <source>
        <dbReference type="ARBA" id="ARBA00010808"/>
    </source>
</evidence>
<reference evidence="4 5" key="1">
    <citation type="submission" date="2018-10" db="EMBL/GenBank/DDBJ databases">
        <authorList>
            <person name="Ekblom R."/>
            <person name="Jareborg N."/>
        </authorList>
    </citation>
    <scope>NUCLEOTIDE SEQUENCE [LARGE SCALE GENOMIC DNA]</scope>
    <source>
        <tissue evidence="4">Muscle</tissue>
    </source>
</reference>
<dbReference type="GO" id="GO:1990904">
    <property type="term" value="C:ribonucleoprotein complex"/>
    <property type="evidence" value="ECO:0007669"/>
    <property type="project" value="UniProtKB-KW"/>
</dbReference>
<name>A0A9X9LL02_GULGU</name>
<dbReference type="GO" id="GO:0003735">
    <property type="term" value="F:structural constituent of ribosome"/>
    <property type="evidence" value="ECO:0007669"/>
    <property type="project" value="InterPro"/>
</dbReference>
<comment type="similarity">
    <text evidence="1">Belongs to the eukaryotic ribosomal protein eL31 family.</text>
</comment>
<dbReference type="AlphaFoldDB" id="A0A9X9LL02"/>
<dbReference type="InterPro" id="IPR000054">
    <property type="entry name" value="Ribosomal_eL31"/>
</dbReference>
<dbReference type="InterPro" id="IPR023621">
    <property type="entry name" value="Ribosomal_eL31_dom_sf"/>
</dbReference>
<gene>
    <name evidence="4" type="ORF">BN2614_LOCUS4</name>
</gene>
<protein>
    <submittedName>
        <fullName evidence="4">Uncharacterized protein</fullName>
    </submittedName>
</protein>